<feature type="domain" description="N-acetyltransferase" evidence="1">
    <location>
        <begin position="28"/>
        <end position="156"/>
    </location>
</feature>
<organism evidence="2 3">
    <name type="scientific">Horticoccus luteus</name>
    <dbReference type="NCBI Taxonomy" id="2862869"/>
    <lineage>
        <taxon>Bacteria</taxon>
        <taxon>Pseudomonadati</taxon>
        <taxon>Verrucomicrobiota</taxon>
        <taxon>Opitutia</taxon>
        <taxon>Opitutales</taxon>
        <taxon>Opitutaceae</taxon>
        <taxon>Horticoccus</taxon>
    </lineage>
</organism>
<dbReference type="Gene3D" id="3.40.630.30">
    <property type="match status" value="1"/>
</dbReference>
<evidence type="ECO:0000313" key="2">
    <source>
        <dbReference type="EMBL" id="QYM79308.1"/>
    </source>
</evidence>
<proteinExistence type="predicted"/>
<dbReference type="GO" id="GO:0016747">
    <property type="term" value="F:acyltransferase activity, transferring groups other than amino-acyl groups"/>
    <property type="evidence" value="ECO:0007669"/>
    <property type="project" value="InterPro"/>
</dbReference>
<sequence>MQRTGGDFGVGDRYPAGKSGGMGASDTVEFTAAVGHDEAEIAALLAAADLPHSDIGAHWANFIVARAEARIVGVVGAEVHGADGLLRSLAVAAAWRGRGLGRQLVQRLRVAQPAVRRWWVLTTTAESFFAELRFGRVERRLAPAAIAATEEFRTLCPSTAVCLVRREAGP</sequence>
<dbReference type="RefSeq" id="WP_220162995.1">
    <property type="nucleotide sequence ID" value="NZ_CP080507.1"/>
</dbReference>
<dbReference type="AlphaFoldDB" id="A0A8F9TX09"/>
<dbReference type="CDD" id="cd04301">
    <property type="entry name" value="NAT_SF"/>
    <property type="match status" value="1"/>
</dbReference>
<protein>
    <submittedName>
        <fullName evidence="2">GNAT family N-acetyltransferase</fullName>
        <ecNumber evidence="2">2.3.1.-</ecNumber>
    </submittedName>
</protein>
<evidence type="ECO:0000313" key="3">
    <source>
        <dbReference type="Proteomes" id="UP000825051"/>
    </source>
</evidence>
<dbReference type="SUPFAM" id="SSF55729">
    <property type="entry name" value="Acyl-CoA N-acyltransferases (Nat)"/>
    <property type="match status" value="1"/>
</dbReference>
<dbReference type="Proteomes" id="UP000825051">
    <property type="component" value="Chromosome"/>
</dbReference>
<dbReference type="InterPro" id="IPR000182">
    <property type="entry name" value="GNAT_dom"/>
</dbReference>
<name>A0A8F9TX09_9BACT</name>
<dbReference type="Pfam" id="PF13508">
    <property type="entry name" value="Acetyltransf_7"/>
    <property type="match status" value="1"/>
</dbReference>
<accession>A0A8F9TX09</accession>
<dbReference type="EC" id="2.3.1.-" evidence="2"/>
<dbReference type="KEGG" id="ole:K0B96_01430"/>
<dbReference type="EMBL" id="CP080507">
    <property type="protein sequence ID" value="QYM79308.1"/>
    <property type="molecule type" value="Genomic_DNA"/>
</dbReference>
<reference evidence="2" key="1">
    <citation type="submission" date="2021-08" db="EMBL/GenBank/DDBJ databases">
        <title>Genome of a novel bacterium of the phylum Verrucomicrobia, Oleiharenicola sp. KSB-15.</title>
        <authorList>
            <person name="Chung J.-H."/>
            <person name="Ahn J.-H."/>
            <person name="Yoon Y."/>
            <person name="Kim D.-Y."/>
            <person name="An S.-H."/>
            <person name="Park I."/>
            <person name="Yeon J."/>
        </authorList>
    </citation>
    <scope>NUCLEOTIDE SEQUENCE</scope>
    <source>
        <strain evidence="2">KSB-15</strain>
    </source>
</reference>
<evidence type="ECO:0000259" key="1">
    <source>
        <dbReference type="PROSITE" id="PS51186"/>
    </source>
</evidence>
<keyword evidence="2" id="KW-0012">Acyltransferase</keyword>
<gene>
    <name evidence="2" type="ORF">K0B96_01430</name>
</gene>
<dbReference type="NCBIfam" id="NF040501">
    <property type="entry name" value="resist_ArsN2"/>
    <property type="match status" value="1"/>
</dbReference>
<dbReference type="InterPro" id="IPR016181">
    <property type="entry name" value="Acyl_CoA_acyltransferase"/>
</dbReference>
<keyword evidence="2" id="KW-0808">Transferase</keyword>
<keyword evidence="3" id="KW-1185">Reference proteome</keyword>
<dbReference type="PROSITE" id="PS51186">
    <property type="entry name" value="GNAT"/>
    <property type="match status" value="1"/>
</dbReference>